<dbReference type="EMBL" id="CALTRL010003293">
    <property type="protein sequence ID" value="CAH7680112.1"/>
    <property type="molecule type" value="Genomic_DNA"/>
</dbReference>
<dbReference type="Proteomes" id="UP001153365">
    <property type="component" value="Unassembled WGS sequence"/>
</dbReference>
<comment type="caution">
    <text evidence="2">The sequence shown here is derived from an EMBL/GenBank/DDBJ whole genome shotgun (WGS) entry which is preliminary data.</text>
</comment>
<reference evidence="2" key="1">
    <citation type="submission" date="2022-06" db="EMBL/GenBank/DDBJ databases">
        <authorList>
            <consortium name="SYNGENTA / RWTH Aachen University"/>
        </authorList>
    </citation>
    <scope>NUCLEOTIDE SEQUENCE</scope>
</reference>
<gene>
    <name evidence="2" type="ORF">PPACK8108_LOCUS13325</name>
</gene>
<keyword evidence="1" id="KW-0472">Membrane</keyword>
<feature type="transmembrane region" description="Helical" evidence="1">
    <location>
        <begin position="31"/>
        <end position="50"/>
    </location>
</feature>
<accession>A0AAV0B4Q0</accession>
<keyword evidence="1" id="KW-0812">Transmembrane</keyword>
<organism evidence="2 3">
    <name type="scientific">Phakopsora pachyrhizi</name>
    <name type="common">Asian soybean rust disease fungus</name>
    <dbReference type="NCBI Taxonomy" id="170000"/>
    <lineage>
        <taxon>Eukaryota</taxon>
        <taxon>Fungi</taxon>
        <taxon>Dikarya</taxon>
        <taxon>Basidiomycota</taxon>
        <taxon>Pucciniomycotina</taxon>
        <taxon>Pucciniomycetes</taxon>
        <taxon>Pucciniales</taxon>
        <taxon>Phakopsoraceae</taxon>
        <taxon>Phakopsora</taxon>
    </lineage>
</organism>
<evidence type="ECO:0000313" key="3">
    <source>
        <dbReference type="Proteomes" id="UP001153365"/>
    </source>
</evidence>
<dbReference type="AlphaFoldDB" id="A0AAV0B4Q0"/>
<evidence type="ECO:0000256" key="1">
    <source>
        <dbReference type="SAM" id="Phobius"/>
    </source>
</evidence>
<name>A0AAV0B4Q0_PHAPC</name>
<keyword evidence="1" id="KW-1133">Transmembrane helix</keyword>
<proteinExistence type="predicted"/>
<feature type="transmembrane region" description="Helical" evidence="1">
    <location>
        <begin position="6"/>
        <end position="24"/>
    </location>
</feature>
<evidence type="ECO:0000313" key="2">
    <source>
        <dbReference type="EMBL" id="CAH7680112.1"/>
    </source>
</evidence>
<sequence length="64" mass="7797">MTYIMSYFFKIGVLLFTFPALLFKNRTGNELLFFFFFFTLKHCFNFIYSLSLNNTFFYVQINKS</sequence>
<protein>
    <submittedName>
        <fullName evidence="2">Uncharacterized protein</fullName>
    </submittedName>
</protein>
<keyword evidence="3" id="KW-1185">Reference proteome</keyword>